<accession>A0A927N5M6</accession>
<name>A0A927N5M6_9ACTN</name>
<dbReference type="PANTHER" id="PTHR35004">
    <property type="entry name" value="TRANSPOSASE RV3428C-RELATED"/>
    <property type="match status" value="1"/>
</dbReference>
<dbReference type="InterPro" id="IPR054353">
    <property type="entry name" value="IstA-like_C"/>
</dbReference>
<dbReference type="Pfam" id="PF22483">
    <property type="entry name" value="Mu-transpos_C_2"/>
    <property type="match status" value="1"/>
</dbReference>
<dbReference type="InterPro" id="IPR001584">
    <property type="entry name" value="Integrase_cat-core"/>
</dbReference>
<dbReference type="EMBL" id="JADBEM010000001">
    <property type="protein sequence ID" value="MBE1608950.1"/>
    <property type="molecule type" value="Genomic_DNA"/>
</dbReference>
<dbReference type="Gene3D" id="1.10.10.60">
    <property type="entry name" value="Homeodomain-like"/>
    <property type="match status" value="1"/>
</dbReference>
<feature type="domain" description="Integrase catalytic" evidence="3">
    <location>
        <begin position="119"/>
        <end position="294"/>
    </location>
</feature>
<proteinExistence type="inferred from homology"/>
<evidence type="ECO:0000313" key="5">
    <source>
        <dbReference type="Proteomes" id="UP000638648"/>
    </source>
</evidence>
<feature type="region of interest" description="Disordered" evidence="2">
    <location>
        <begin position="396"/>
        <end position="436"/>
    </location>
</feature>
<evidence type="ECO:0000256" key="2">
    <source>
        <dbReference type="SAM" id="MobiDB-lite"/>
    </source>
</evidence>
<evidence type="ECO:0000259" key="3">
    <source>
        <dbReference type="PROSITE" id="PS50994"/>
    </source>
</evidence>
<dbReference type="SUPFAM" id="SSF53098">
    <property type="entry name" value="Ribonuclease H-like"/>
    <property type="match status" value="1"/>
</dbReference>
<dbReference type="InterPro" id="IPR036397">
    <property type="entry name" value="RNaseH_sf"/>
</dbReference>
<comment type="caution">
    <text evidence="4">The sequence shown here is derived from an EMBL/GenBank/DDBJ whole genome shotgun (WGS) entry which is preliminary data.</text>
</comment>
<dbReference type="AlphaFoldDB" id="A0A927N5M6"/>
<sequence length="455" mass="49957">MLTREDDVDAHALHRRGWTISAIARHLGHDRKTIRAYLNGDRVAGQRRPAGPDPFEPFIGYCRERLVEDPHLWAQTLFDEVTKLGYARSYPSFTRQLRTQRLRPHCEPCSPAKGRPAAVIEHPAGEETQWDWVELPDPPQQWGWGGKAFLLVGALAHSGRWRGVLAASMDQPHLVDALDRTTRALGGLSRVWRFDRMATVCHPASGRITSSFAAVAKHYGVQVAICPPRRGNRKGVVEKANHTAAQRWWRTLPDELTPEQAQASLDDFCQLRADVRIRATADGKASVAALANAEGERLRPVPARPFPATITVQRLASAQALVAYRGNRYSVPPELAHATVTVSHRLGAHHLDIATTNGTVIAQHRLAIDGAGVMVRDHGHVHALNHAALTAFTDAAPHRRKQRIPPGPAARAAADQLRTRHQAADPGRGEGPPDQGVVIDLARYATAAKGRNTLT</sequence>
<dbReference type="GO" id="GO:0003676">
    <property type="term" value="F:nucleic acid binding"/>
    <property type="evidence" value="ECO:0007669"/>
    <property type="project" value="InterPro"/>
</dbReference>
<organism evidence="4 5">
    <name type="scientific">Actinopolymorpha pittospori</name>
    <dbReference type="NCBI Taxonomy" id="648752"/>
    <lineage>
        <taxon>Bacteria</taxon>
        <taxon>Bacillati</taxon>
        <taxon>Actinomycetota</taxon>
        <taxon>Actinomycetes</taxon>
        <taxon>Propionibacteriales</taxon>
        <taxon>Actinopolymorphaceae</taxon>
        <taxon>Actinopolymorpha</taxon>
    </lineage>
</organism>
<dbReference type="PANTHER" id="PTHR35004:SF7">
    <property type="entry name" value="INTEGRASE PROTEIN"/>
    <property type="match status" value="1"/>
</dbReference>
<reference evidence="4" key="1">
    <citation type="submission" date="2020-10" db="EMBL/GenBank/DDBJ databases">
        <title>Sequencing the genomes of 1000 actinobacteria strains.</title>
        <authorList>
            <person name="Klenk H.-P."/>
        </authorList>
    </citation>
    <scope>NUCLEOTIDE SEQUENCE</scope>
    <source>
        <strain evidence="4">DSM 45354</strain>
    </source>
</reference>
<evidence type="ECO:0000256" key="1">
    <source>
        <dbReference type="ARBA" id="ARBA00009277"/>
    </source>
</evidence>
<protein>
    <submittedName>
        <fullName evidence="4">Transposase</fullName>
    </submittedName>
</protein>
<keyword evidence="5" id="KW-1185">Reference proteome</keyword>
<dbReference type="Gene3D" id="3.30.420.10">
    <property type="entry name" value="Ribonuclease H-like superfamily/Ribonuclease H"/>
    <property type="match status" value="1"/>
</dbReference>
<dbReference type="RefSeq" id="WP_192752630.1">
    <property type="nucleotide sequence ID" value="NZ_JADBEM010000001.1"/>
</dbReference>
<gene>
    <name evidence="4" type="ORF">HEB94_005798</name>
</gene>
<dbReference type="PROSITE" id="PS50994">
    <property type="entry name" value="INTEGRASE"/>
    <property type="match status" value="1"/>
</dbReference>
<evidence type="ECO:0000313" key="4">
    <source>
        <dbReference type="EMBL" id="MBE1608950.1"/>
    </source>
</evidence>
<dbReference type="InterPro" id="IPR012337">
    <property type="entry name" value="RNaseH-like_sf"/>
</dbReference>
<comment type="similarity">
    <text evidence="1">Belongs to the transposase IS21/IS408/IS1162 family.</text>
</comment>
<dbReference type="Proteomes" id="UP000638648">
    <property type="component" value="Unassembled WGS sequence"/>
</dbReference>
<dbReference type="GO" id="GO:0015074">
    <property type="term" value="P:DNA integration"/>
    <property type="evidence" value="ECO:0007669"/>
    <property type="project" value="InterPro"/>
</dbReference>